<feature type="compositionally biased region" description="Pro residues" evidence="1">
    <location>
        <begin position="72"/>
        <end position="82"/>
    </location>
</feature>
<dbReference type="OrthoDB" id="4950326at2"/>
<keyword evidence="3" id="KW-1185">Reference proteome</keyword>
<evidence type="ECO:0008006" key="4">
    <source>
        <dbReference type="Google" id="ProtNLM"/>
    </source>
</evidence>
<dbReference type="RefSeq" id="WP_124092518.1">
    <property type="nucleotide sequence ID" value="NZ_CBCRYA010000002.1"/>
</dbReference>
<feature type="compositionally biased region" description="Low complexity" evidence="1">
    <location>
        <begin position="83"/>
        <end position="129"/>
    </location>
</feature>
<reference evidence="2 3" key="1">
    <citation type="submission" date="2018-11" db="EMBL/GenBank/DDBJ databases">
        <authorList>
            <person name="Criscuolo A."/>
        </authorList>
    </citation>
    <scope>NUCLEOTIDE SEQUENCE [LARGE SCALE GENOMIC DNA]</scope>
    <source>
        <strain evidence="2">AT11b</strain>
    </source>
</reference>
<evidence type="ECO:0000256" key="1">
    <source>
        <dbReference type="SAM" id="MobiDB-lite"/>
    </source>
</evidence>
<gene>
    <name evidence="2" type="ORF">PSET11_02397</name>
</gene>
<accession>A0A3P5XN85</accession>
<evidence type="ECO:0000313" key="2">
    <source>
        <dbReference type="EMBL" id="VDC30171.1"/>
    </source>
</evidence>
<evidence type="ECO:0000313" key="3">
    <source>
        <dbReference type="Proteomes" id="UP000280861"/>
    </source>
</evidence>
<proteinExistence type="predicted"/>
<dbReference type="Proteomes" id="UP000280861">
    <property type="component" value="Unassembled WGS sequence"/>
</dbReference>
<feature type="compositionally biased region" description="Pro residues" evidence="1">
    <location>
        <begin position="142"/>
        <end position="157"/>
    </location>
</feature>
<feature type="region of interest" description="Disordered" evidence="1">
    <location>
        <begin position="34"/>
        <end position="193"/>
    </location>
</feature>
<sequence>MSNLFFWIIILSFLIPMGMRMYRKSVAKRNQDQTFQGRYPNQFGSTGAQSNQPRDGYTQQDYYGGGFRQFDPPQPIDNPQPLPNQFGQPPAPYQGFPGQQFPSQPGQQFPGQPGEPYPGQSYPGQGYPNQPLPTQPDAQRPAPEPPAAPSTPPPPSAPQGFRARKLAELDQQYTDGKLSMEEYMSRRGEIMKG</sequence>
<feature type="compositionally biased region" description="Basic and acidic residues" evidence="1">
    <location>
        <begin position="178"/>
        <end position="193"/>
    </location>
</feature>
<dbReference type="AlphaFoldDB" id="A0A3P5XN85"/>
<dbReference type="EMBL" id="UXAU01000035">
    <property type="protein sequence ID" value="VDC30171.1"/>
    <property type="molecule type" value="Genomic_DNA"/>
</dbReference>
<protein>
    <recommendedName>
        <fullName evidence="4">SHOCT domain-containing protein</fullName>
    </recommendedName>
</protein>
<feature type="compositionally biased region" description="Polar residues" evidence="1">
    <location>
        <begin position="42"/>
        <end position="53"/>
    </location>
</feature>
<organism evidence="2 3">
    <name type="scientific">Arthrobacter ulcerisalmonis</name>
    <dbReference type="NCBI Taxonomy" id="2483813"/>
    <lineage>
        <taxon>Bacteria</taxon>
        <taxon>Bacillati</taxon>
        <taxon>Actinomycetota</taxon>
        <taxon>Actinomycetes</taxon>
        <taxon>Micrococcales</taxon>
        <taxon>Micrococcaceae</taxon>
        <taxon>Arthrobacter</taxon>
    </lineage>
</organism>
<name>A0A3P5XN85_9MICC</name>